<comment type="similarity">
    <text evidence="2 9">Belongs to the dicarboxylate/amino acid:cation symporter (DAACS) (TC 2.A.23) family.</text>
</comment>
<keyword evidence="12" id="KW-1185">Reference proteome</keyword>
<keyword evidence="8" id="KW-0325">Glycoprotein</keyword>
<feature type="compositionally biased region" description="Basic and acidic residues" evidence="10">
    <location>
        <begin position="454"/>
        <end position="465"/>
    </location>
</feature>
<dbReference type="InterPro" id="IPR036458">
    <property type="entry name" value="Na:dicarbo_symporter_sf"/>
</dbReference>
<feature type="transmembrane region" description="Helical" evidence="9">
    <location>
        <begin position="290"/>
        <end position="310"/>
    </location>
</feature>
<reference evidence="11 12" key="1">
    <citation type="submission" date="2024-03" db="EMBL/GenBank/DDBJ databases">
        <title>Adaptation during the transition from Ophiocordyceps entomopathogen to insect associate is accompanied by gene loss and intensified selection.</title>
        <authorList>
            <person name="Ward C.M."/>
            <person name="Onetto C.A."/>
            <person name="Borneman A.R."/>
        </authorList>
    </citation>
    <scope>NUCLEOTIDE SEQUENCE [LARGE SCALE GENOMIC DNA]</scope>
    <source>
        <strain evidence="11">AWRI1</strain>
        <tissue evidence="11">Single Adult Female</tissue>
    </source>
</reference>
<evidence type="ECO:0000256" key="3">
    <source>
        <dbReference type="ARBA" id="ARBA00022448"/>
    </source>
</evidence>
<dbReference type="InterPro" id="IPR018107">
    <property type="entry name" value="Na-dicarboxylate_symporter_CS"/>
</dbReference>
<dbReference type="PRINTS" id="PR00173">
    <property type="entry name" value="EDTRNSPORT"/>
</dbReference>
<comment type="caution">
    <text evidence="11">The sequence shown here is derived from an EMBL/GenBank/DDBJ whole genome shotgun (WGS) entry which is preliminary data.</text>
</comment>
<dbReference type="InterPro" id="IPR001991">
    <property type="entry name" value="Na-dicarboxylate_symporter"/>
</dbReference>
<keyword evidence="3 9" id="KW-0813">Transport</keyword>
<protein>
    <recommendedName>
        <fullName evidence="9">Amino acid transporter</fullName>
    </recommendedName>
</protein>
<keyword evidence="5 9" id="KW-0769">Symport</keyword>
<dbReference type="EMBL" id="JBBCAQ010000022">
    <property type="protein sequence ID" value="KAK7590794.1"/>
    <property type="molecule type" value="Genomic_DNA"/>
</dbReference>
<dbReference type="InterPro" id="IPR050746">
    <property type="entry name" value="DAACS"/>
</dbReference>
<organism evidence="11 12">
    <name type="scientific">Parthenolecanium corni</name>
    <dbReference type="NCBI Taxonomy" id="536013"/>
    <lineage>
        <taxon>Eukaryota</taxon>
        <taxon>Metazoa</taxon>
        <taxon>Ecdysozoa</taxon>
        <taxon>Arthropoda</taxon>
        <taxon>Hexapoda</taxon>
        <taxon>Insecta</taxon>
        <taxon>Pterygota</taxon>
        <taxon>Neoptera</taxon>
        <taxon>Paraneoptera</taxon>
        <taxon>Hemiptera</taxon>
        <taxon>Sternorrhyncha</taxon>
        <taxon>Coccoidea</taxon>
        <taxon>Coccidae</taxon>
        <taxon>Parthenolecanium</taxon>
    </lineage>
</organism>
<dbReference type="GO" id="GO:0015175">
    <property type="term" value="F:neutral L-amino acid transmembrane transporter activity"/>
    <property type="evidence" value="ECO:0007669"/>
    <property type="project" value="TreeGrafter"/>
</dbReference>
<feature type="transmembrane region" description="Helical" evidence="9">
    <location>
        <begin position="330"/>
        <end position="354"/>
    </location>
</feature>
<evidence type="ECO:0000256" key="7">
    <source>
        <dbReference type="ARBA" id="ARBA00023136"/>
    </source>
</evidence>
<evidence type="ECO:0000256" key="6">
    <source>
        <dbReference type="ARBA" id="ARBA00022989"/>
    </source>
</evidence>
<evidence type="ECO:0000256" key="2">
    <source>
        <dbReference type="ARBA" id="ARBA00006148"/>
    </source>
</evidence>
<comment type="subcellular location">
    <subcellularLocation>
        <location evidence="1 9">Membrane</location>
        <topology evidence="1 9">Multi-pass membrane protein</topology>
    </subcellularLocation>
</comment>
<evidence type="ECO:0000256" key="9">
    <source>
        <dbReference type="RuleBase" id="RU361216"/>
    </source>
</evidence>
<accession>A0AAN9Y473</accession>
<evidence type="ECO:0000256" key="5">
    <source>
        <dbReference type="ARBA" id="ARBA00022847"/>
    </source>
</evidence>
<dbReference type="Gene3D" id="1.10.3860.10">
    <property type="entry name" value="Sodium:dicarboxylate symporter"/>
    <property type="match status" value="1"/>
</dbReference>
<dbReference type="GO" id="GO:0005313">
    <property type="term" value="F:L-glutamate transmembrane transporter activity"/>
    <property type="evidence" value="ECO:0007669"/>
    <property type="project" value="TreeGrafter"/>
</dbReference>
<dbReference type="GO" id="GO:0005886">
    <property type="term" value="C:plasma membrane"/>
    <property type="evidence" value="ECO:0007669"/>
    <property type="project" value="TreeGrafter"/>
</dbReference>
<evidence type="ECO:0000256" key="4">
    <source>
        <dbReference type="ARBA" id="ARBA00022692"/>
    </source>
</evidence>
<keyword evidence="7 9" id="KW-0472">Membrane</keyword>
<evidence type="ECO:0000256" key="10">
    <source>
        <dbReference type="SAM" id="MobiDB-lite"/>
    </source>
</evidence>
<dbReference type="GO" id="GO:0015501">
    <property type="term" value="F:glutamate:sodium symporter activity"/>
    <property type="evidence" value="ECO:0007669"/>
    <property type="project" value="TreeGrafter"/>
</dbReference>
<dbReference type="AlphaFoldDB" id="A0AAN9Y473"/>
<name>A0AAN9Y473_9HEMI</name>
<feature type="transmembrane region" description="Helical" evidence="9">
    <location>
        <begin position="366"/>
        <end position="383"/>
    </location>
</feature>
<feature type="transmembrane region" description="Helical" evidence="9">
    <location>
        <begin position="223"/>
        <end position="244"/>
    </location>
</feature>
<feature type="transmembrane region" description="Helical" evidence="9">
    <location>
        <begin position="86"/>
        <end position="108"/>
    </location>
</feature>
<feature type="transmembrane region" description="Helical" evidence="9">
    <location>
        <begin position="256"/>
        <end position="283"/>
    </location>
</feature>
<evidence type="ECO:0000256" key="8">
    <source>
        <dbReference type="ARBA" id="ARBA00023180"/>
    </source>
</evidence>
<evidence type="ECO:0000313" key="12">
    <source>
        <dbReference type="Proteomes" id="UP001367676"/>
    </source>
</evidence>
<feature type="transmembrane region" description="Helical" evidence="9">
    <location>
        <begin position="389"/>
        <end position="411"/>
    </location>
</feature>
<dbReference type="PANTHER" id="PTHR11958">
    <property type="entry name" value="SODIUM/DICARBOXYLATE SYMPORTER-RELATED"/>
    <property type="match status" value="1"/>
</dbReference>
<dbReference type="Pfam" id="PF00375">
    <property type="entry name" value="SDF"/>
    <property type="match status" value="1"/>
</dbReference>
<feature type="region of interest" description="Disordered" evidence="10">
    <location>
        <begin position="443"/>
        <end position="471"/>
    </location>
</feature>
<evidence type="ECO:0000313" key="11">
    <source>
        <dbReference type="EMBL" id="KAK7590794.1"/>
    </source>
</evidence>
<keyword evidence="4 9" id="KW-0812">Transmembrane</keyword>
<gene>
    <name evidence="11" type="ORF">V9T40_002407</name>
</gene>
<dbReference type="PANTHER" id="PTHR11958:SF111">
    <property type="entry name" value="AMINO ACID TRANSPORTER"/>
    <property type="match status" value="1"/>
</dbReference>
<feature type="transmembrane region" description="Helical" evidence="9">
    <location>
        <begin position="185"/>
        <end position="202"/>
    </location>
</feature>
<feature type="transmembrane region" description="Helical" evidence="9">
    <location>
        <begin position="12"/>
        <end position="34"/>
    </location>
</feature>
<sequence>MILNNKFLRENSFLVSILIGVIVGVASGALFRHYDVSSETISVVAYPGEIFLRALKLIILPFIICCIIVGTATLNISHNKFIAVRVIIYFFLTSLLNVMLGITLGLVLNPGGVSVETKATSSLQAEKLTLLDGLLDVGRNLIPENLFEATFQQTYTSYKSENVTKVDGVHEILKKVTKTRSSTNTLGLIFFCILFGCILGTMDKQKKTMVNFFSSIYDVLQKMLLIIIQLTPICVASIISSKIALVPDLWKTLEQLGLFIVISISGFLLYQLVIAQAIYFLVVRKNPFKYYVGIMPAIMTGFATASKAASLPAMFKVMEDLRMNSKISQFVLPIGTINLNGSAQYMGFTMVFLSQLERISLSFNDIITLVFACTFASMSSAAVPSAAIVMVAMLCSVINIPTGNIGLLLAVDWLIDRFRTATNVLGDCYTVAVVQQLSQKELSEENQANTTTELEVKLEKSEKQNQESLSA</sequence>
<proteinExistence type="inferred from homology"/>
<feature type="compositionally biased region" description="Polar residues" evidence="10">
    <location>
        <begin position="443"/>
        <end position="453"/>
    </location>
</feature>
<keyword evidence="6 9" id="KW-1133">Transmembrane helix</keyword>
<evidence type="ECO:0000256" key="1">
    <source>
        <dbReference type="ARBA" id="ARBA00004141"/>
    </source>
</evidence>
<dbReference type="SUPFAM" id="SSF118215">
    <property type="entry name" value="Proton glutamate symport protein"/>
    <property type="match status" value="1"/>
</dbReference>
<dbReference type="Proteomes" id="UP001367676">
    <property type="component" value="Unassembled WGS sequence"/>
</dbReference>
<dbReference type="PROSITE" id="PS00713">
    <property type="entry name" value="NA_DICARBOXYL_SYMP_1"/>
    <property type="match status" value="1"/>
</dbReference>
<feature type="transmembrane region" description="Helical" evidence="9">
    <location>
        <begin position="54"/>
        <end position="74"/>
    </location>
</feature>